<dbReference type="AlphaFoldDB" id="A0ABD1F1I6"/>
<evidence type="ECO:0000256" key="1">
    <source>
        <dbReference type="SAM" id="Coils"/>
    </source>
</evidence>
<dbReference type="Proteomes" id="UP001566132">
    <property type="component" value="Unassembled WGS sequence"/>
</dbReference>
<gene>
    <name evidence="2" type="ORF">ABEB36_003910</name>
</gene>
<reference evidence="2 3" key="1">
    <citation type="submission" date="2024-05" db="EMBL/GenBank/DDBJ databases">
        <title>Genetic variation in Jamaican populations of the coffee berry borer (Hypothenemus hampei).</title>
        <authorList>
            <person name="Errbii M."/>
            <person name="Myrie A."/>
        </authorList>
    </citation>
    <scope>NUCLEOTIDE SEQUENCE [LARGE SCALE GENOMIC DNA]</scope>
    <source>
        <strain evidence="2">JA-Hopewell-2020-01-JO</strain>
        <tissue evidence="2">Whole body</tissue>
    </source>
</reference>
<feature type="coiled-coil region" evidence="1">
    <location>
        <begin position="792"/>
        <end position="819"/>
    </location>
</feature>
<protein>
    <submittedName>
        <fullName evidence="2">Uncharacterized protein</fullName>
    </submittedName>
</protein>
<dbReference type="EMBL" id="JBDJPC010000003">
    <property type="protein sequence ID" value="KAL1509118.1"/>
    <property type="molecule type" value="Genomic_DNA"/>
</dbReference>
<sequence>MSSYVQKKTRMFMDRTQYSMPARRRSEARLKTYNSSTDVRNWCDVIEDRRQHILDLVMKDFDKTNRTLIPLNALLDIVLAIVNMDISKLKSCLKQIWSFIDNLSLSGDDLKTLQNMTNKMDAVCKGQISQKLAEVRTLDLEEYDPNCVATDRHFKERASIERLVRGTLDPRIEMKLQGPGKLVTRIKGLQPGYQVMDDPSQPTRVIIKPSRRFDHSTDSQVINKLDIASEGKELNPDKVTAMEALCKEQRDTIESLTKERNDLKMKLYACIRELENFKTVANPSLSASCQQEIEALEAEIRIMRSGSPTPEEEGEIIQKEIQILKSYCVKLKEVENENEKLKVELESRAAVKDSGMELDKEKVETLKDKLKHLEELTRERDSLAEKVRILEKKLHRFEDLPEDVEVLKSKSDMLDTVMQERDGLNQKMKMMKGMEEQIARLKVKADRVDDLERELKTLSKGGYSSGIELKKTQSKAGNLEVELQNVRCERDAMKNRIDNLKKELDMQRNKATETEMFRLERDRLQIKLNELAEVQAQYEELIMKMKFFDNIKDERDMYKQKYEDVLDMECKCDMLKAQVDEARAVSRERDHLQKQVQDLEACICEQEDEIKHLVVQVDNLSKTKNDTNHRLNSFKEEIAKKDRLLASSQEQLVQSKHLAGRVRELEKLLHNAEHTILQKDCHIKCLENQISCRTSNKIDSSVDAMRRELEAAKAENRRLQEIANKMMVLNGDDHVRRMLKHSECAVKRVVQEIGKQYKEWDQKKPKYKGKLGLGKEECGCKPDGDISSGDDCEKLREELEELQKEKQKLELTVKQLQSERT</sequence>
<feature type="coiled-coil region" evidence="1">
    <location>
        <begin position="424"/>
        <end position="544"/>
    </location>
</feature>
<feature type="coiled-coil region" evidence="1">
    <location>
        <begin position="695"/>
        <end position="729"/>
    </location>
</feature>
<feature type="coiled-coil region" evidence="1">
    <location>
        <begin position="575"/>
        <end position="651"/>
    </location>
</feature>
<keyword evidence="3" id="KW-1185">Reference proteome</keyword>
<comment type="caution">
    <text evidence="2">The sequence shown here is derived from an EMBL/GenBank/DDBJ whole genome shotgun (WGS) entry which is preliminary data.</text>
</comment>
<evidence type="ECO:0000313" key="2">
    <source>
        <dbReference type="EMBL" id="KAL1509118.1"/>
    </source>
</evidence>
<accession>A0ABD1F1I6</accession>
<evidence type="ECO:0000313" key="3">
    <source>
        <dbReference type="Proteomes" id="UP001566132"/>
    </source>
</evidence>
<feature type="coiled-coil region" evidence="1">
    <location>
        <begin position="324"/>
        <end position="400"/>
    </location>
</feature>
<organism evidence="2 3">
    <name type="scientific">Hypothenemus hampei</name>
    <name type="common">Coffee berry borer</name>
    <dbReference type="NCBI Taxonomy" id="57062"/>
    <lineage>
        <taxon>Eukaryota</taxon>
        <taxon>Metazoa</taxon>
        <taxon>Ecdysozoa</taxon>
        <taxon>Arthropoda</taxon>
        <taxon>Hexapoda</taxon>
        <taxon>Insecta</taxon>
        <taxon>Pterygota</taxon>
        <taxon>Neoptera</taxon>
        <taxon>Endopterygota</taxon>
        <taxon>Coleoptera</taxon>
        <taxon>Polyphaga</taxon>
        <taxon>Cucujiformia</taxon>
        <taxon>Curculionidae</taxon>
        <taxon>Scolytinae</taxon>
        <taxon>Hypothenemus</taxon>
    </lineage>
</organism>
<proteinExistence type="predicted"/>
<name>A0ABD1F1I6_HYPHA</name>
<keyword evidence="1" id="KW-0175">Coiled coil</keyword>
<feature type="coiled-coil region" evidence="1">
    <location>
        <begin position="239"/>
        <end position="266"/>
    </location>
</feature>